<dbReference type="PANTHER" id="PTHR33823:SF2">
    <property type="entry name" value="RNA POLYMERASE-BINDING TRANSCRIPTION FACTOR DKSA"/>
    <property type="match status" value="1"/>
</dbReference>
<dbReference type="SUPFAM" id="SSF109635">
    <property type="entry name" value="DnaK suppressor protein DksA, alpha-hairpin domain"/>
    <property type="match status" value="1"/>
</dbReference>
<name>A0A7T4R4B8_9GAMM</name>
<accession>A0A7T4R4B8</accession>
<dbReference type="EMBL" id="CP066167">
    <property type="protein sequence ID" value="QQD20191.1"/>
    <property type="molecule type" value="Genomic_DNA"/>
</dbReference>
<dbReference type="Pfam" id="PF01258">
    <property type="entry name" value="zf-dskA_traR"/>
    <property type="match status" value="1"/>
</dbReference>
<dbReference type="Gene3D" id="1.20.120.910">
    <property type="entry name" value="DksA, coiled-coil domain"/>
    <property type="match status" value="1"/>
</dbReference>
<dbReference type="PANTHER" id="PTHR33823">
    <property type="entry name" value="RNA POLYMERASE-BINDING TRANSCRIPTION FACTOR DKSA-RELATED"/>
    <property type="match status" value="1"/>
</dbReference>
<evidence type="ECO:0000256" key="1">
    <source>
        <dbReference type="ARBA" id="ARBA00022723"/>
    </source>
</evidence>
<evidence type="ECO:0000256" key="2">
    <source>
        <dbReference type="ARBA" id="ARBA00022771"/>
    </source>
</evidence>
<evidence type="ECO:0000313" key="7">
    <source>
        <dbReference type="EMBL" id="QQD20191.1"/>
    </source>
</evidence>
<keyword evidence="8" id="KW-1185">Reference proteome</keyword>
<dbReference type="KEGG" id="snan:I6N98_14025"/>
<dbReference type="SUPFAM" id="SSF57716">
    <property type="entry name" value="Glucocorticoid receptor-like (DNA-binding domain)"/>
    <property type="match status" value="1"/>
</dbReference>
<evidence type="ECO:0000313" key="8">
    <source>
        <dbReference type="Proteomes" id="UP000596063"/>
    </source>
</evidence>
<evidence type="ECO:0000256" key="4">
    <source>
        <dbReference type="PROSITE-ProRule" id="PRU00510"/>
    </source>
</evidence>
<evidence type="ECO:0000259" key="5">
    <source>
        <dbReference type="Pfam" id="PF01258"/>
    </source>
</evidence>
<dbReference type="Pfam" id="PF21157">
    <property type="entry name" value="DksA_N"/>
    <property type="match status" value="1"/>
</dbReference>
<dbReference type="Proteomes" id="UP000596063">
    <property type="component" value="Chromosome"/>
</dbReference>
<keyword evidence="1" id="KW-0479">Metal-binding</keyword>
<keyword evidence="3" id="KW-0862">Zinc</keyword>
<keyword evidence="2" id="KW-0863">Zinc-finger</keyword>
<protein>
    <submittedName>
        <fullName evidence="7">TraR/DksA C4-type zinc finger protein</fullName>
    </submittedName>
</protein>
<reference evidence="7 8" key="1">
    <citation type="submission" date="2020-12" db="EMBL/GenBank/DDBJ databases">
        <authorList>
            <person name="Shan Y."/>
        </authorList>
    </citation>
    <scope>NUCLEOTIDE SEQUENCE [LARGE SCALE GENOMIC DNA]</scope>
    <source>
        <strain evidence="8">csc3.9</strain>
    </source>
</reference>
<dbReference type="PROSITE" id="PS51128">
    <property type="entry name" value="ZF_DKSA_2"/>
    <property type="match status" value="1"/>
</dbReference>
<feature type="domain" description="Zinc finger DksA/TraR C4-type" evidence="5">
    <location>
        <begin position="77"/>
        <end position="105"/>
    </location>
</feature>
<organism evidence="7 8">
    <name type="scientific">Spongiibacter nanhainus</name>
    <dbReference type="NCBI Taxonomy" id="2794344"/>
    <lineage>
        <taxon>Bacteria</taxon>
        <taxon>Pseudomonadati</taxon>
        <taxon>Pseudomonadota</taxon>
        <taxon>Gammaproteobacteria</taxon>
        <taxon>Cellvibrionales</taxon>
        <taxon>Spongiibacteraceae</taxon>
        <taxon>Spongiibacter</taxon>
    </lineage>
</organism>
<feature type="zinc finger region" description="dksA C4-type" evidence="4">
    <location>
        <begin position="82"/>
        <end position="106"/>
    </location>
</feature>
<sequence length="121" mass="14224">MSEQQIAFFRQRLQTMREHTLARIRAAQQSMSERPVLSDSADLAQYEEDSRMTLRTVQRESKLLRKIEASLKRIHTGDYGYCLESGEPIGIARLLIRPTAEYCAEIKNQMEEREKHYGNYR</sequence>
<evidence type="ECO:0000256" key="3">
    <source>
        <dbReference type="ARBA" id="ARBA00022833"/>
    </source>
</evidence>
<dbReference type="InterPro" id="IPR037187">
    <property type="entry name" value="DnaK_N"/>
</dbReference>
<dbReference type="InterPro" id="IPR000962">
    <property type="entry name" value="Znf_DskA_TraR"/>
</dbReference>
<evidence type="ECO:0000259" key="6">
    <source>
        <dbReference type="Pfam" id="PF21157"/>
    </source>
</evidence>
<feature type="domain" description="DnaK suppressor protein DksA N-terminal" evidence="6">
    <location>
        <begin position="5"/>
        <end position="74"/>
    </location>
</feature>
<dbReference type="AlphaFoldDB" id="A0A7T4R4B8"/>
<dbReference type="InterPro" id="IPR048489">
    <property type="entry name" value="DksA_N"/>
</dbReference>
<gene>
    <name evidence="7" type="ORF">I6N98_14025</name>
</gene>
<dbReference type="GO" id="GO:0008270">
    <property type="term" value="F:zinc ion binding"/>
    <property type="evidence" value="ECO:0007669"/>
    <property type="project" value="UniProtKB-KW"/>
</dbReference>
<proteinExistence type="predicted"/>